<dbReference type="EMBL" id="LGTZ01002207">
    <property type="protein sequence ID" value="OJD17345.1"/>
    <property type="molecule type" value="Genomic_DNA"/>
</dbReference>
<reference evidence="1 2" key="1">
    <citation type="submission" date="2015-08" db="EMBL/GenBank/DDBJ databases">
        <title>Emmonsia species relationships and genome sequence.</title>
        <authorList>
            <person name="Cuomo C.A."/>
            <person name="Schwartz I.S."/>
            <person name="Kenyon C."/>
            <person name="De Hoog G.S."/>
            <person name="Govender N.P."/>
            <person name="Botha A."/>
            <person name="Moreno L."/>
            <person name="De Vries M."/>
            <person name="Munoz J.F."/>
            <person name="Stielow J.B."/>
        </authorList>
    </citation>
    <scope>NUCLEOTIDE SEQUENCE [LARGE SCALE GENOMIC DNA]</scope>
    <source>
        <strain evidence="1 2">EI222</strain>
    </source>
</reference>
<comment type="caution">
    <text evidence="1">The sequence shown here is derived from an EMBL/GenBank/DDBJ whole genome shotgun (WGS) entry which is preliminary data.</text>
</comment>
<evidence type="ECO:0000313" key="1">
    <source>
        <dbReference type="EMBL" id="OJD17345.1"/>
    </source>
</evidence>
<evidence type="ECO:0000313" key="2">
    <source>
        <dbReference type="Proteomes" id="UP000242791"/>
    </source>
</evidence>
<gene>
    <name evidence="1" type="ORF">ACJ73_08806</name>
</gene>
<dbReference type="VEuPathDB" id="FungiDB:ACJ73_08806"/>
<accession>A0A1J9PLN8</accession>
<proteinExistence type="predicted"/>
<keyword evidence="2" id="KW-1185">Reference proteome</keyword>
<sequence length="145" mass="16191">MSLNAFLYIPKCPAPPIAVASRRLPNKSRVVNSVEDKIPPSTATPFTPANRLFMALSPVGAYVEQFLKHSRNRFILSQPSPFRKNSRLYIVKQISAKLDSLCRLQITPRTQAKLKLYSGDEDQCSRGTGWMIQVCHVSIDLNGSS</sequence>
<name>A0A1J9PLN8_9EURO</name>
<dbReference type="OrthoDB" id="10590023at2759"/>
<dbReference type="AlphaFoldDB" id="A0A1J9PLN8"/>
<dbReference type="Proteomes" id="UP000242791">
    <property type="component" value="Unassembled WGS sequence"/>
</dbReference>
<protein>
    <submittedName>
        <fullName evidence="1">Uncharacterized protein</fullName>
    </submittedName>
</protein>
<organism evidence="1 2">
    <name type="scientific">Blastomyces percursus</name>
    <dbReference type="NCBI Taxonomy" id="1658174"/>
    <lineage>
        <taxon>Eukaryota</taxon>
        <taxon>Fungi</taxon>
        <taxon>Dikarya</taxon>
        <taxon>Ascomycota</taxon>
        <taxon>Pezizomycotina</taxon>
        <taxon>Eurotiomycetes</taxon>
        <taxon>Eurotiomycetidae</taxon>
        <taxon>Onygenales</taxon>
        <taxon>Ajellomycetaceae</taxon>
        <taxon>Blastomyces</taxon>
    </lineage>
</organism>